<reference evidence="2 3" key="1">
    <citation type="journal article" date="2016" name="Int. J. Syst. Evol. Microbiol.">
        <title>Acidipila dinghuensis sp. nov., an acidobacterium isolated from forest soil.</title>
        <authorList>
            <person name="Jiang Y.W."/>
            <person name="Wang J."/>
            <person name="Chen M.H."/>
            <person name="Lv Y.Y."/>
            <person name="Qiu L.H."/>
        </authorList>
    </citation>
    <scope>NUCLEOTIDE SEQUENCE [LARGE SCALE GENOMIC DNA]</scope>
    <source>
        <strain evidence="2 3">DHOF10</strain>
    </source>
</reference>
<keyword evidence="3" id="KW-1185">Reference proteome</keyword>
<accession>A0A4V1NV85</accession>
<keyword evidence="1" id="KW-0472">Membrane</keyword>
<keyword evidence="1" id="KW-0812">Transmembrane</keyword>
<dbReference type="AlphaFoldDB" id="A0A4V1NV85"/>
<protein>
    <submittedName>
        <fullName evidence="2">PepSY domain-containing protein</fullName>
    </submittedName>
</protein>
<organism evidence="2 3">
    <name type="scientific">Silvibacterium dinghuense</name>
    <dbReference type="NCBI Taxonomy" id="1560006"/>
    <lineage>
        <taxon>Bacteria</taxon>
        <taxon>Pseudomonadati</taxon>
        <taxon>Acidobacteriota</taxon>
        <taxon>Terriglobia</taxon>
        <taxon>Terriglobales</taxon>
        <taxon>Acidobacteriaceae</taxon>
        <taxon>Silvibacterium</taxon>
    </lineage>
</organism>
<evidence type="ECO:0000313" key="2">
    <source>
        <dbReference type="EMBL" id="RXS94890.1"/>
    </source>
</evidence>
<feature type="transmembrane region" description="Helical" evidence="1">
    <location>
        <begin position="168"/>
        <end position="188"/>
    </location>
</feature>
<dbReference type="InterPro" id="IPR005625">
    <property type="entry name" value="PepSY-ass_TM"/>
</dbReference>
<comment type="caution">
    <text evidence="2">The sequence shown here is derived from an EMBL/GenBank/DDBJ whole genome shotgun (WGS) entry which is preliminary data.</text>
</comment>
<feature type="transmembrane region" description="Helical" evidence="1">
    <location>
        <begin position="217"/>
        <end position="237"/>
    </location>
</feature>
<keyword evidence="1" id="KW-1133">Transmembrane helix</keyword>
<sequence length="404" mass="45402">MPIPSNPGVTQTSQPQGWLRSFIHRPRQLWMRRACFQIHLWAGILFSLYICAIGISGSILVFHDELMPRPHFTGSPPGTPCTPTSLVTALQAAEHLHPHFMPQLASCPTDADRFYQINLQASGQPAVTLYVDPATDQVAGEEDQDATWIGFVERFHIDLLLRKNGRQWNGLGAGILLALAVTGLFLWWPGIRNWARALKVNFSLNWKRINFDLHSAVGFWTILFSLTWALTGIYFAWETPFERAISLLSPMTTARYPAEDIARFQARFSSAEPATFDLTSTLERAVSDSHPARLEGFFYGSGRAPIFTVYMARGAMGDYANTDFVYFDQSSGNLFLNWHRGQNHTLGDWLLWLAVPLHFGTSFGMLGKILWATAGLAFPALAMTGILMYWNRCLSKWRKALNAA</sequence>
<dbReference type="OrthoDB" id="111691at2"/>
<gene>
    <name evidence="2" type="ORF">ESZ00_09610</name>
</gene>
<feature type="transmembrane region" description="Helical" evidence="1">
    <location>
        <begin position="38"/>
        <end position="62"/>
    </location>
</feature>
<dbReference type="EMBL" id="SDMK01000002">
    <property type="protein sequence ID" value="RXS94890.1"/>
    <property type="molecule type" value="Genomic_DNA"/>
</dbReference>
<dbReference type="PANTHER" id="PTHR34219">
    <property type="entry name" value="IRON-REGULATED INNER MEMBRANE PROTEIN-RELATED"/>
    <property type="match status" value="1"/>
</dbReference>
<proteinExistence type="predicted"/>
<evidence type="ECO:0000256" key="1">
    <source>
        <dbReference type="SAM" id="Phobius"/>
    </source>
</evidence>
<dbReference type="Pfam" id="PF03929">
    <property type="entry name" value="PepSY_TM"/>
    <property type="match status" value="1"/>
</dbReference>
<dbReference type="Proteomes" id="UP000290253">
    <property type="component" value="Unassembled WGS sequence"/>
</dbReference>
<evidence type="ECO:0000313" key="3">
    <source>
        <dbReference type="Proteomes" id="UP000290253"/>
    </source>
</evidence>
<name>A0A4V1NV85_9BACT</name>
<feature type="transmembrane region" description="Helical" evidence="1">
    <location>
        <begin position="369"/>
        <end position="390"/>
    </location>
</feature>